<proteinExistence type="inferred from homology"/>
<dbReference type="GO" id="GO:0006508">
    <property type="term" value="P:proteolysis"/>
    <property type="evidence" value="ECO:0007669"/>
    <property type="project" value="UniProtKB-KW"/>
</dbReference>
<dbReference type="PANTHER" id="PTHR47966">
    <property type="entry name" value="BETA-SITE APP-CLEAVING ENZYME, ISOFORM A-RELATED"/>
    <property type="match status" value="1"/>
</dbReference>
<dbReference type="AlphaFoldDB" id="A0A1Y2CZD9"/>
<keyword evidence="2 4" id="KW-0064">Aspartyl protease</keyword>
<dbReference type="SUPFAM" id="SSF50630">
    <property type="entry name" value="Acid proteases"/>
    <property type="match status" value="1"/>
</dbReference>
<name>A0A1Y2CZD9_9FUNG</name>
<dbReference type="OrthoDB" id="2747330at2759"/>
<dbReference type="InterPro" id="IPR034164">
    <property type="entry name" value="Pepsin-like_dom"/>
</dbReference>
<dbReference type="InterPro" id="IPR001461">
    <property type="entry name" value="Aspartic_peptidase_A1"/>
</dbReference>
<dbReference type="Proteomes" id="UP000193642">
    <property type="component" value="Unassembled WGS sequence"/>
</dbReference>
<feature type="domain" description="Peptidase A1" evidence="5">
    <location>
        <begin position="1"/>
        <end position="305"/>
    </location>
</feature>
<keyword evidence="4" id="KW-0378">Hydrolase</keyword>
<dbReference type="CDD" id="cd05471">
    <property type="entry name" value="pepsin_like"/>
    <property type="match status" value="1"/>
</dbReference>
<dbReference type="Pfam" id="PF00026">
    <property type="entry name" value="Asp"/>
    <property type="match status" value="1"/>
</dbReference>
<dbReference type="EMBL" id="MCGO01000003">
    <property type="protein sequence ID" value="ORY52391.1"/>
    <property type="molecule type" value="Genomic_DNA"/>
</dbReference>
<gene>
    <name evidence="6" type="ORF">BCR33DRAFT_711713</name>
</gene>
<dbReference type="PROSITE" id="PS00141">
    <property type="entry name" value="ASP_PROTEASE"/>
    <property type="match status" value="1"/>
</dbReference>
<dbReference type="InterPro" id="IPR001969">
    <property type="entry name" value="Aspartic_peptidase_AS"/>
</dbReference>
<dbReference type="PRINTS" id="PR00792">
    <property type="entry name" value="PEPSIN"/>
</dbReference>
<keyword evidence="3" id="KW-1015">Disulfide bond</keyword>
<sequence>MWVGSKTCNAVGNCNDGSYFDTTASKTFVDVSMGMSDTIKYGSGQVKGYHVKDTVSWGGIVIPNQEFLLVTEEDKIIQTQQVYGDVYVDGLIGLAYQGNKGSQLYSPSVLESIVTKNMISKPVFSMWLNGTADNDGESLLDGGGELILGGVDPTHYTGKIVTYPLVLDAEAYFWQIQLQSVQVGNTSLPRFPTPPISNGISTAVAILDSGTSLIYIEDNYLNFYILPAIYGRLERSGFWLVDNSLITKLPDVSFNFGDGLFYPLSYNDYVIPPSGNDGYRMLFGDVFLRRYFSVYDFSGPSVGLALAAMTYVRPGDGKTGPFVGVVPVEVATKQAGASMAVWGIMTAS</sequence>
<dbReference type="STRING" id="329046.A0A1Y2CZD9"/>
<evidence type="ECO:0000256" key="2">
    <source>
        <dbReference type="ARBA" id="ARBA00022750"/>
    </source>
</evidence>
<comment type="caution">
    <text evidence="6">The sequence shown here is derived from an EMBL/GenBank/DDBJ whole genome shotgun (WGS) entry which is preliminary data.</text>
</comment>
<evidence type="ECO:0000256" key="1">
    <source>
        <dbReference type="ARBA" id="ARBA00007447"/>
    </source>
</evidence>
<dbReference type="InterPro" id="IPR021109">
    <property type="entry name" value="Peptidase_aspartic_dom_sf"/>
</dbReference>
<feature type="disulfide bond" evidence="3">
    <location>
        <begin position="8"/>
        <end position="14"/>
    </location>
</feature>
<comment type="similarity">
    <text evidence="1 4">Belongs to the peptidase A1 family.</text>
</comment>
<dbReference type="GO" id="GO:0004190">
    <property type="term" value="F:aspartic-type endopeptidase activity"/>
    <property type="evidence" value="ECO:0007669"/>
    <property type="project" value="UniProtKB-KW"/>
</dbReference>
<keyword evidence="7" id="KW-1185">Reference proteome</keyword>
<keyword evidence="4 6" id="KW-0645">Protease</keyword>
<evidence type="ECO:0000259" key="5">
    <source>
        <dbReference type="PROSITE" id="PS51767"/>
    </source>
</evidence>
<evidence type="ECO:0000313" key="7">
    <source>
        <dbReference type="Proteomes" id="UP000193642"/>
    </source>
</evidence>
<dbReference type="PROSITE" id="PS51767">
    <property type="entry name" value="PEPTIDASE_A1"/>
    <property type="match status" value="1"/>
</dbReference>
<accession>A0A1Y2CZD9</accession>
<evidence type="ECO:0000313" key="6">
    <source>
        <dbReference type="EMBL" id="ORY52391.1"/>
    </source>
</evidence>
<dbReference type="Gene3D" id="2.40.70.10">
    <property type="entry name" value="Acid Proteases"/>
    <property type="match status" value="2"/>
</dbReference>
<dbReference type="InterPro" id="IPR033121">
    <property type="entry name" value="PEPTIDASE_A1"/>
</dbReference>
<reference evidence="6 7" key="1">
    <citation type="submission" date="2016-07" db="EMBL/GenBank/DDBJ databases">
        <title>Pervasive Adenine N6-methylation of Active Genes in Fungi.</title>
        <authorList>
            <consortium name="DOE Joint Genome Institute"/>
            <person name="Mondo S.J."/>
            <person name="Dannebaum R.O."/>
            <person name="Kuo R.C."/>
            <person name="Labutti K."/>
            <person name="Haridas S."/>
            <person name="Kuo A."/>
            <person name="Salamov A."/>
            <person name="Ahrendt S.R."/>
            <person name="Lipzen A."/>
            <person name="Sullivan W."/>
            <person name="Andreopoulos W.B."/>
            <person name="Clum A."/>
            <person name="Lindquist E."/>
            <person name="Daum C."/>
            <person name="Ramamoorthy G.K."/>
            <person name="Gryganskyi A."/>
            <person name="Culley D."/>
            <person name="Magnuson J.K."/>
            <person name="James T.Y."/>
            <person name="O'Malley M.A."/>
            <person name="Stajich J.E."/>
            <person name="Spatafora J.W."/>
            <person name="Visel A."/>
            <person name="Grigoriev I.V."/>
        </authorList>
    </citation>
    <scope>NUCLEOTIDE SEQUENCE [LARGE SCALE GENOMIC DNA]</scope>
    <source>
        <strain evidence="6 7">JEL800</strain>
    </source>
</reference>
<protein>
    <submittedName>
        <fullName evidence="6">Acid protease</fullName>
    </submittedName>
</protein>
<evidence type="ECO:0000256" key="4">
    <source>
        <dbReference type="RuleBase" id="RU000454"/>
    </source>
</evidence>
<dbReference type="PANTHER" id="PTHR47966:SF51">
    <property type="entry name" value="BETA-SITE APP-CLEAVING ENZYME, ISOFORM A-RELATED"/>
    <property type="match status" value="1"/>
</dbReference>
<evidence type="ECO:0000256" key="3">
    <source>
        <dbReference type="PIRSR" id="PIRSR601461-2"/>
    </source>
</evidence>
<organism evidence="6 7">
    <name type="scientific">Rhizoclosmatium globosum</name>
    <dbReference type="NCBI Taxonomy" id="329046"/>
    <lineage>
        <taxon>Eukaryota</taxon>
        <taxon>Fungi</taxon>
        <taxon>Fungi incertae sedis</taxon>
        <taxon>Chytridiomycota</taxon>
        <taxon>Chytridiomycota incertae sedis</taxon>
        <taxon>Chytridiomycetes</taxon>
        <taxon>Chytridiales</taxon>
        <taxon>Chytriomycetaceae</taxon>
        <taxon>Rhizoclosmatium</taxon>
    </lineage>
</organism>